<name>A0A1X0Y3U7_9BACT</name>
<dbReference type="InterPro" id="IPR011335">
    <property type="entry name" value="Restrct_endonuc-II-like"/>
</dbReference>
<keyword evidence="3" id="KW-0540">Nuclease</keyword>
<protein>
    <submittedName>
        <fullName evidence="3">Restriction endonuclease</fullName>
    </submittedName>
</protein>
<dbReference type="Gene3D" id="3.40.1350.10">
    <property type="match status" value="1"/>
</dbReference>
<keyword evidence="4" id="KW-1185">Reference proteome</keyword>
<dbReference type="InterPro" id="IPR052906">
    <property type="entry name" value="Type_IV_Methyl-Rstrct_Enzyme"/>
</dbReference>
<dbReference type="OrthoDB" id="5782056at2"/>
<dbReference type="InterPro" id="IPR011856">
    <property type="entry name" value="tRNA_endonuc-like_dom_sf"/>
</dbReference>
<evidence type="ECO:0000313" key="4">
    <source>
        <dbReference type="Proteomes" id="UP000193136"/>
    </source>
</evidence>
<comment type="caution">
    <text evidence="3">The sequence shown here is derived from an EMBL/GenBank/DDBJ whole genome shotgun (WGS) entry which is preliminary data.</text>
</comment>
<proteinExistence type="predicted"/>
<feature type="domain" description="Restriction system protein Mrr-like N-terminal" evidence="2">
    <location>
        <begin position="6"/>
        <end position="91"/>
    </location>
</feature>
<dbReference type="SUPFAM" id="SSF52980">
    <property type="entry name" value="Restriction endonuclease-like"/>
    <property type="match status" value="1"/>
</dbReference>
<accession>A0A1X0Y3U7</accession>
<dbReference type="Pfam" id="PF14338">
    <property type="entry name" value="Mrr_N"/>
    <property type="match status" value="1"/>
</dbReference>
<dbReference type="Proteomes" id="UP000193136">
    <property type="component" value="Unassembled WGS sequence"/>
</dbReference>
<dbReference type="AlphaFoldDB" id="A0A1X0Y3U7"/>
<dbReference type="Pfam" id="PF04471">
    <property type="entry name" value="Mrr_cat"/>
    <property type="match status" value="1"/>
</dbReference>
<gene>
    <name evidence="3" type="ORF">B5V00_09310</name>
</gene>
<dbReference type="GO" id="GO:0015666">
    <property type="term" value="F:restriction endodeoxyribonuclease activity"/>
    <property type="evidence" value="ECO:0007669"/>
    <property type="project" value="TreeGrafter"/>
</dbReference>
<reference evidence="3 4" key="1">
    <citation type="submission" date="2017-03" db="EMBL/GenBank/DDBJ databases">
        <title>Genome sequence of Geothermobacter sp. EPR-M, Deep-Sea Iron Reducer.</title>
        <authorList>
            <person name="Tully B."/>
            <person name="Savalia P."/>
            <person name="Abuyen K."/>
            <person name="Baughan C."/>
            <person name="Romero E."/>
            <person name="Ronkowski C."/>
            <person name="Torres B."/>
            <person name="Tremblay J."/>
            <person name="Trujillo A."/>
            <person name="Tyler M."/>
            <person name="Perez-Rodriguez I."/>
            <person name="Amend J."/>
        </authorList>
    </citation>
    <scope>NUCLEOTIDE SEQUENCE [LARGE SCALE GENOMIC DNA]</scope>
    <source>
        <strain evidence="3 4">EPR-M</strain>
    </source>
</reference>
<sequence>MTIPDYQALMLPLLVLASDGKVHAIRDAREQIAANLELTNEEREELLPSGRQPVFDNRIAWAKTYLLQAGLLNAPRRAHFQITDRGRQVLAENPTGIDTKLLDRFPEFVKFRTAGKKADEDKSRVVGEDSESATPEEMLESAHQQIRSDLAADLLNRIKAAPPSFFERLVVELLVKMGYGGSRKEAGKALGRSGDEGIDGIINEDRLGLDIIYLQAKRWEGTVGRPEIQKFVGALHGKRARKGVFITTGSYSSEARDYVRNIDPKVVLIDGVELAELMIDFGLGVTTTAIYEIKRVDSDYFGDE</sequence>
<dbReference type="InterPro" id="IPR007560">
    <property type="entry name" value="Restrct_endonuc_IV_Mrr"/>
</dbReference>
<dbReference type="PANTHER" id="PTHR30015:SF7">
    <property type="entry name" value="TYPE IV METHYL-DIRECTED RESTRICTION ENZYME ECOKMRR"/>
    <property type="match status" value="1"/>
</dbReference>
<evidence type="ECO:0000259" key="2">
    <source>
        <dbReference type="Pfam" id="PF14338"/>
    </source>
</evidence>
<dbReference type="STRING" id="1969733.B5V00_09310"/>
<organism evidence="3 4">
    <name type="scientific">Geothermobacter hydrogeniphilus</name>
    <dbReference type="NCBI Taxonomy" id="1969733"/>
    <lineage>
        <taxon>Bacteria</taxon>
        <taxon>Pseudomonadati</taxon>
        <taxon>Thermodesulfobacteriota</taxon>
        <taxon>Desulfuromonadia</taxon>
        <taxon>Desulfuromonadales</taxon>
        <taxon>Geothermobacteraceae</taxon>
        <taxon>Geothermobacter</taxon>
    </lineage>
</organism>
<evidence type="ECO:0000259" key="1">
    <source>
        <dbReference type="Pfam" id="PF04471"/>
    </source>
</evidence>
<feature type="domain" description="Restriction endonuclease type IV Mrr" evidence="1">
    <location>
        <begin position="159"/>
        <end position="278"/>
    </location>
</feature>
<keyword evidence="3" id="KW-0255">Endonuclease</keyword>
<keyword evidence="3" id="KW-0378">Hydrolase</keyword>
<dbReference type="PANTHER" id="PTHR30015">
    <property type="entry name" value="MRR RESTRICTION SYSTEM PROTEIN"/>
    <property type="match status" value="1"/>
</dbReference>
<dbReference type="REBASE" id="206121">
    <property type="entry name" value="GspEPRMMrrP"/>
</dbReference>
<dbReference type="RefSeq" id="WP_085010510.1">
    <property type="nucleotide sequence ID" value="NZ_NAAD01000010.1"/>
</dbReference>
<dbReference type="InterPro" id="IPR025745">
    <property type="entry name" value="Mrr-like_N_dom"/>
</dbReference>
<dbReference type="EMBL" id="NAAD01000010">
    <property type="protein sequence ID" value="ORJ59860.1"/>
    <property type="molecule type" value="Genomic_DNA"/>
</dbReference>
<evidence type="ECO:0000313" key="3">
    <source>
        <dbReference type="EMBL" id="ORJ59860.1"/>
    </source>
</evidence>
<dbReference type="GO" id="GO:0003677">
    <property type="term" value="F:DNA binding"/>
    <property type="evidence" value="ECO:0007669"/>
    <property type="project" value="InterPro"/>
</dbReference>
<dbReference type="GO" id="GO:0009307">
    <property type="term" value="P:DNA restriction-modification system"/>
    <property type="evidence" value="ECO:0007669"/>
    <property type="project" value="InterPro"/>
</dbReference>